<evidence type="ECO:0000256" key="6">
    <source>
        <dbReference type="ARBA" id="ARBA00022656"/>
    </source>
</evidence>
<sequence length="150" mass="16297">MCPRYAAKVHWPLKKCLLKYASEQLIDVVCKNDIKAVALVLAHASSPEHVNTPVSPRDQRTALHLAAALGSLPITQLLIWNHANVKTVDSDGRTALTYAKNGGFQDVHDLLVHSGCPDSNPAPTSTLPRRRGSLSKKSTEVFDKLPASII</sequence>
<dbReference type="SUPFAM" id="SSF48403">
    <property type="entry name" value="Ankyrin repeat"/>
    <property type="match status" value="1"/>
</dbReference>
<proteinExistence type="predicted"/>
<keyword evidence="11" id="KW-0040">ANK repeat</keyword>
<keyword evidence="5" id="KW-1052">Target cell membrane</keyword>
<dbReference type="PANTHER" id="PTHR45819">
    <property type="entry name" value="CENTAURIN-GAMMA-1A"/>
    <property type="match status" value="1"/>
</dbReference>
<dbReference type="GO" id="GO:0008270">
    <property type="term" value="F:zinc ion binding"/>
    <property type="evidence" value="ECO:0007669"/>
    <property type="project" value="UniProtKB-KW"/>
</dbReference>
<evidence type="ECO:0000256" key="7">
    <source>
        <dbReference type="ARBA" id="ARBA00022699"/>
    </source>
</evidence>
<feature type="repeat" description="ANK" evidence="11">
    <location>
        <begin position="58"/>
        <end position="90"/>
    </location>
</feature>
<evidence type="ECO:0000313" key="14">
    <source>
        <dbReference type="Proteomes" id="UP000499080"/>
    </source>
</evidence>
<dbReference type="GO" id="GO:0005576">
    <property type="term" value="C:extracellular region"/>
    <property type="evidence" value="ECO:0007669"/>
    <property type="project" value="UniProtKB-SubCell"/>
</dbReference>
<dbReference type="InterPro" id="IPR002110">
    <property type="entry name" value="Ankyrin_rpt"/>
</dbReference>
<feature type="region of interest" description="Disordered" evidence="12">
    <location>
        <begin position="117"/>
        <end position="138"/>
    </location>
</feature>
<name>A0A4Y2HE70_ARAVE</name>
<evidence type="ECO:0000256" key="4">
    <source>
        <dbReference type="ARBA" id="ARBA00022525"/>
    </source>
</evidence>
<evidence type="ECO:0000256" key="2">
    <source>
        <dbReference type="ARBA" id="ARBA00004613"/>
    </source>
</evidence>
<keyword evidence="3" id="KW-0268">Exocytosis</keyword>
<comment type="subcellular location">
    <subcellularLocation>
        <location evidence="2">Secreted</location>
    </subcellularLocation>
    <subcellularLocation>
        <location evidence="1">Target cell membrane</location>
    </subcellularLocation>
</comment>
<evidence type="ECO:0000256" key="5">
    <source>
        <dbReference type="ARBA" id="ARBA00022537"/>
    </source>
</evidence>
<dbReference type="EMBL" id="BGPR01001877">
    <property type="protein sequence ID" value="GBM63585.1"/>
    <property type="molecule type" value="Genomic_DNA"/>
</dbReference>
<evidence type="ECO:0000256" key="11">
    <source>
        <dbReference type="PROSITE-ProRule" id="PRU00023"/>
    </source>
</evidence>
<evidence type="ECO:0000256" key="1">
    <source>
        <dbReference type="ARBA" id="ARBA00004175"/>
    </source>
</evidence>
<comment type="caution">
    <text evidence="13">The sequence shown here is derived from an EMBL/GenBank/DDBJ whole genome shotgun (WGS) entry which is preliminary data.</text>
</comment>
<dbReference type="AlphaFoldDB" id="A0A4Y2HE70"/>
<dbReference type="Proteomes" id="UP000499080">
    <property type="component" value="Unassembled WGS sequence"/>
</dbReference>
<keyword evidence="14" id="KW-1185">Reference proteome</keyword>
<dbReference type="GO" id="GO:0044231">
    <property type="term" value="C:host cell presynaptic membrane"/>
    <property type="evidence" value="ECO:0007669"/>
    <property type="project" value="UniProtKB-KW"/>
</dbReference>
<keyword evidence="4" id="KW-0964">Secreted</keyword>
<evidence type="ECO:0000256" key="12">
    <source>
        <dbReference type="SAM" id="MobiDB-lite"/>
    </source>
</evidence>
<dbReference type="GO" id="GO:0090729">
    <property type="term" value="F:toxin activity"/>
    <property type="evidence" value="ECO:0007669"/>
    <property type="project" value="UniProtKB-KW"/>
</dbReference>
<evidence type="ECO:0000256" key="3">
    <source>
        <dbReference type="ARBA" id="ARBA00022483"/>
    </source>
</evidence>
<reference evidence="13 14" key="1">
    <citation type="journal article" date="2019" name="Sci. Rep.">
        <title>Orb-weaving spider Araneus ventricosus genome elucidates the spidroin gene catalogue.</title>
        <authorList>
            <person name="Kono N."/>
            <person name="Nakamura H."/>
            <person name="Ohtoshi R."/>
            <person name="Moran D.A.P."/>
            <person name="Shinohara A."/>
            <person name="Yoshida Y."/>
            <person name="Fujiwara M."/>
            <person name="Mori M."/>
            <person name="Tomita M."/>
            <person name="Arakawa K."/>
        </authorList>
    </citation>
    <scope>NUCLEOTIDE SEQUENCE [LARGE SCALE GENOMIC DNA]</scope>
</reference>
<protein>
    <submittedName>
        <fullName evidence="13">Arf-GAP with ANK repeat and PH domain-containing protein cnt-2</fullName>
    </submittedName>
</protein>
<dbReference type="GO" id="GO:0044218">
    <property type="term" value="C:other organism cell membrane"/>
    <property type="evidence" value="ECO:0007669"/>
    <property type="project" value="UniProtKB-KW"/>
</dbReference>
<organism evidence="13 14">
    <name type="scientific">Araneus ventricosus</name>
    <name type="common">Orbweaver spider</name>
    <name type="synonym">Epeira ventricosa</name>
    <dbReference type="NCBI Taxonomy" id="182803"/>
    <lineage>
        <taxon>Eukaryota</taxon>
        <taxon>Metazoa</taxon>
        <taxon>Ecdysozoa</taxon>
        <taxon>Arthropoda</taxon>
        <taxon>Chelicerata</taxon>
        <taxon>Arachnida</taxon>
        <taxon>Araneae</taxon>
        <taxon>Araneomorphae</taxon>
        <taxon>Entelegynae</taxon>
        <taxon>Araneoidea</taxon>
        <taxon>Araneidae</taxon>
        <taxon>Araneus</taxon>
    </lineage>
</organism>
<dbReference type="Gene3D" id="1.25.40.20">
    <property type="entry name" value="Ankyrin repeat-containing domain"/>
    <property type="match status" value="1"/>
</dbReference>
<evidence type="ECO:0000256" key="9">
    <source>
        <dbReference type="ARBA" id="ARBA00023028"/>
    </source>
</evidence>
<keyword evidence="6" id="KW-0800">Toxin</keyword>
<accession>A0A4Y2HE70</accession>
<dbReference type="Pfam" id="PF12796">
    <property type="entry name" value="Ank_2"/>
    <property type="match status" value="1"/>
</dbReference>
<dbReference type="InterPro" id="IPR036770">
    <property type="entry name" value="Ankyrin_rpt-contain_sf"/>
</dbReference>
<evidence type="ECO:0000256" key="8">
    <source>
        <dbReference type="ARBA" id="ARBA00022771"/>
    </source>
</evidence>
<keyword evidence="10" id="KW-0472">Membrane</keyword>
<keyword evidence="8" id="KW-0863">Zinc-finger</keyword>
<gene>
    <name evidence="13" type="primary">cnt-2</name>
    <name evidence="13" type="ORF">AVEN_65867_1</name>
</gene>
<dbReference type="OrthoDB" id="6136903at2759"/>
<dbReference type="GO" id="GO:0005096">
    <property type="term" value="F:GTPase activator activity"/>
    <property type="evidence" value="ECO:0007669"/>
    <property type="project" value="TreeGrafter"/>
</dbReference>
<dbReference type="GO" id="GO:0003924">
    <property type="term" value="F:GTPase activity"/>
    <property type="evidence" value="ECO:0007669"/>
    <property type="project" value="TreeGrafter"/>
</dbReference>
<evidence type="ECO:0000256" key="10">
    <source>
        <dbReference type="ARBA" id="ARBA00023298"/>
    </source>
</evidence>
<keyword evidence="8" id="KW-0479">Metal-binding</keyword>
<dbReference type="InterPro" id="IPR051282">
    <property type="entry name" value="Arf-GAP_GTPase_ANK_PH"/>
</dbReference>
<dbReference type="GO" id="GO:0006887">
    <property type="term" value="P:exocytosis"/>
    <property type="evidence" value="ECO:0007669"/>
    <property type="project" value="UniProtKB-KW"/>
</dbReference>
<dbReference type="PANTHER" id="PTHR45819:SF5">
    <property type="entry name" value="CENTAURIN-GAMMA-1A"/>
    <property type="match status" value="1"/>
</dbReference>
<keyword evidence="9" id="KW-0638">Presynaptic neurotoxin</keyword>
<evidence type="ECO:0000313" key="13">
    <source>
        <dbReference type="EMBL" id="GBM63585.1"/>
    </source>
</evidence>
<keyword evidence="7" id="KW-0528">Neurotoxin</keyword>
<keyword evidence="8" id="KW-0862">Zinc</keyword>
<dbReference type="PROSITE" id="PS50297">
    <property type="entry name" value="ANK_REP_REGION"/>
    <property type="match status" value="1"/>
</dbReference>
<keyword evidence="10" id="KW-1053">Target membrane</keyword>
<dbReference type="PROSITE" id="PS50088">
    <property type="entry name" value="ANK_REPEAT"/>
    <property type="match status" value="1"/>
</dbReference>